<dbReference type="OrthoDB" id="10408401at2759"/>
<protein>
    <submittedName>
        <fullName evidence="2">Uncharacterized protein</fullName>
    </submittedName>
</protein>
<dbReference type="Proteomes" id="UP000025227">
    <property type="component" value="Unplaced"/>
</dbReference>
<name>A0A7I4XVJ4_HAECO</name>
<dbReference type="WBParaSite" id="HCON_00013260-00001">
    <property type="protein sequence ID" value="HCON_00013260-00001"/>
    <property type="gene ID" value="HCON_00013260"/>
</dbReference>
<sequence>MKKAKDMVRMSPQTNRDDKTRILTSKVNRNLVMSLKCPGQQLHQLMIDGFSQESMDQPPTFLVAAILSTSKICFLVLNDGAHCHRNGQIWPAKTGEIWIGLPRYDGGRNEEILRNLPSNGNRQTTTTA</sequence>
<evidence type="ECO:0000313" key="1">
    <source>
        <dbReference type="Proteomes" id="UP000025227"/>
    </source>
</evidence>
<evidence type="ECO:0000313" key="2">
    <source>
        <dbReference type="WBParaSite" id="HCON_00013260-00001"/>
    </source>
</evidence>
<organism evidence="1 2">
    <name type="scientific">Haemonchus contortus</name>
    <name type="common">Barber pole worm</name>
    <dbReference type="NCBI Taxonomy" id="6289"/>
    <lineage>
        <taxon>Eukaryota</taxon>
        <taxon>Metazoa</taxon>
        <taxon>Ecdysozoa</taxon>
        <taxon>Nematoda</taxon>
        <taxon>Chromadorea</taxon>
        <taxon>Rhabditida</taxon>
        <taxon>Rhabditina</taxon>
        <taxon>Rhabditomorpha</taxon>
        <taxon>Strongyloidea</taxon>
        <taxon>Trichostrongylidae</taxon>
        <taxon>Haemonchus</taxon>
    </lineage>
</organism>
<proteinExistence type="predicted"/>
<dbReference type="AlphaFoldDB" id="A0A7I4XVJ4"/>
<reference evidence="2" key="1">
    <citation type="submission" date="2020-12" db="UniProtKB">
        <authorList>
            <consortium name="WormBaseParasite"/>
        </authorList>
    </citation>
    <scope>IDENTIFICATION</scope>
    <source>
        <strain evidence="2">MHco3</strain>
    </source>
</reference>
<accession>A0A7I4XVJ4</accession>
<keyword evidence="1" id="KW-1185">Reference proteome</keyword>